<dbReference type="SFLD" id="SFLDS00019">
    <property type="entry name" value="Glutathione_Transferase_(cytos"/>
    <property type="match status" value="1"/>
</dbReference>
<dbReference type="SFLD" id="SFLDG00358">
    <property type="entry name" value="Main_(cytGST)"/>
    <property type="match status" value="1"/>
</dbReference>
<dbReference type="Pfam" id="PF02798">
    <property type="entry name" value="GST_N"/>
    <property type="match status" value="1"/>
</dbReference>
<keyword evidence="5" id="KW-0808">Transferase</keyword>
<feature type="domain" description="GST N-terminal" evidence="3">
    <location>
        <begin position="1"/>
        <end position="48"/>
    </location>
</feature>
<dbReference type="PROSITE" id="PS50405">
    <property type="entry name" value="GST_CTER"/>
    <property type="match status" value="1"/>
</dbReference>
<evidence type="ECO:0000259" key="3">
    <source>
        <dbReference type="PROSITE" id="PS50404"/>
    </source>
</evidence>
<dbReference type="GO" id="GO:0016740">
    <property type="term" value="F:transferase activity"/>
    <property type="evidence" value="ECO:0007669"/>
    <property type="project" value="UniProtKB-KW"/>
</dbReference>
<dbReference type="GeneID" id="37109694"/>
<evidence type="ECO:0000313" key="5">
    <source>
        <dbReference type="EMBL" id="PWY96280.1"/>
    </source>
</evidence>
<dbReference type="PANTHER" id="PTHR44051">
    <property type="entry name" value="GLUTATHIONE S-TRANSFERASE-RELATED"/>
    <property type="match status" value="1"/>
</dbReference>
<feature type="domain" description="GST C-terminal" evidence="4">
    <location>
        <begin position="55"/>
        <end position="178"/>
    </location>
</feature>
<dbReference type="InterPro" id="IPR036249">
    <property type="entry name" value="Thioredoxin-like_sf"/>
</dbReference>
<dbReference type="STRING" id="1450535.A0A317XGX7"/>
<accession>A0A317XGX7</accession>
<sequence length="178" mass="20697">STEVKKEPFVLINPNGRLPAIEDTNTGIILWKSGAIVEYLVETYDKDNKINFQAGNPEYFHAKQWIHPQVSKQGPYFGQAHPKNIPSAKERYKNEVLRMSEILNNVPRDREYLADRRFSYADASFLPCYNVFGHVADNEIDLEKEFPNLNSWLERMRERPAMVKISKDKENALANQLR</sequence>
<dbReference type="RefSeq" id="XP_025473041.1">
    <property type="nucleotide sequence ID" value="XM_025607551.1"/>
</dbReference>
<dbReference type="AlphaFoldDB" id="A0A317XGX7"/>
<protein>
    <submittedName>
        <fullName evidence="5">Glutathione S-transferase</fullName>
    </submittedName>
</protein>
<feature type="non-terminal residue" evidence="5">
    <location>
        <position position="1"/>
    </location>
</feature>
<dbReference type="PROSITE" id="PS50404">
    <property type="entry name" value="GST_NTER"/>
    <property type="match status" value="1"/>
</dbReference>
<dbReference type="InterPro" id="IPR010987">
    <property type="entry name" value="Glutathione-S-Trfase_C-like"/>
</dbReference>
<dbReference type="Gene3D" id="1.20.1050.130">
    <property type="match status" value="1"/>
</dbReference>
<evidence type="ECO:0000259" key="4">
    <source>
        <dbReference type="PROSITE" id="PS50405"/>
    </source>
</evidence>
<evidence type="ECO:0000256" key="1">
    <source>
        <dbReference type="ARBA" id="ARBA00007409"/>
    </source>
</evidence>
<name>A0A317XGX7_9EURO</name>
<evidence type="ECO:0000313" key="6">
    <source>
        <dbReference type="Proteomes" id="UP000246702"/>
    </source>
</evidence>
<dbReference type="OrthoDB" id="422574at2759"/>
<dbReference type="Proteomes" id="UP000246702">
    <property type="component" value="Unassembled WGS sequence"/>
</dbReference>
<dbReference type="EMBL" id="MSFK01000001">
    <property type="protein sequence ID" value="PWY96280.1"/>
    <property type="molecule type" value="Genomic_DNA"/>
</dbReference>
<dbReference type="Pfam" id="PF00043">
    <property type="entry name" value="GST_C"/>
    <property type="match status" value="1"/>
</dbReference>
<dbReference type="InterPro" id="IPR004045">
    <property type="entry name" value="Glutathione_S-Trfase_N"/>
</dbReference>
<dbReference type="SUPFAM" id="SSF52833">
    <property type="entry name" value="Thioredoxin-like"/>
    <property type="match status" value="1"/>
</dbReference>
<dbReference type="InterPro" id="IPR040079">
    <property type="entry name" value="Glutathione_S-Trfase"/>
</dbReference>
<dbReference type="SUPFAM" id="SSF47616">
    <property type="entry name" value="GST C-terminal domain-like"/>
    <property type="match status" value="1"/>
</dbReference>
<organism evidence="5 6">
    <name type="scientific">Aspergillus sclerotioniger CBS 115572</name>
    <dbReference type="NCBI Taxonomy" id="1450535"/>
    <lineage>
        <taxon>Eukaryota</taxon>
        <taxon>Fungi</taxon>
        <taxon>Dikarya</taxon>
        <taxon>Ascomycota</taxon>
        <taxon>Pezizomycotina</taxon>
        <taxon>Eurotiomycetes</taxon>
        <taxon>Eurotiomycetidae</taxon>
        <taxon>Eurotiales</taxon>
        <taxon>Aspergillaceae</taxon>
        <taxon>Aspergillus</taxon>
        <taxon>Aspergillus subgen. Circumdati</taxon>
    </lineage>
</organism>
<dbReference type="InterPro" id="IPR036282">
    <property type="entry name" value="Glutathione-S-Trfase_C_sf"/>
</dbReference>
<dbReference type="InterPro" id="IPR004046">
    <property type="entry name" value="GST_C"/>
</dbReference>
<gene>
    <name evidence="5" type="ORF">BO94DRAFT_453116</name>
</gene>
<comment type="similarity">
    <text evidence="1 2">Belongs to the GST superfamily.</text>
</comment>
<reference evidence="5 6" key="1">
    <citation type="submission" date="2016-12" db="EMBL/GenBank/DDBJ databases">
        <title>The genomes of Aspergillus section Nigri reveals drivers in fungal speciation.</title>
        <authorList>
            <consortium name="DOE Joint Genome Institute"/>
            <person name="Vesth T.C."/>
            <person name="Nybo J."/>
            <person name="Theobald S."/>
            <person name="Brandl J."/>
            <person name="Frisvad J.C."/>
            <person name="Nielsen K.F."/>
            <person name="Lyhne E.K."/>
            <person name="Kogle M.E."/>
            <person name="Kuo A."/>
            <person name="Riley R."/>
            <person name="Clum A."/>
            <person name="Nolan M."/>
            <person name="Lipzen A."/>
            <person name="Salamov A."/>
            <person name="Henrissat B."/>
            <person name="Wiebenga A."/>
            <person name="De Vries R.P."/>
            <person name="Grigoriev I.V."/>
            <person name="Mortensen U.H."/>
            <person name="Andersen M.R."/>
            <person name="Baker S.E."/>
        </authorList>
    </citation>
    <scope>NUCLEOTIDE SEQUENCE [LARGE SCALE GENOMIC DNA]</scope>
    <source>
        <strain evidence="5 6">CBS 115572</strain>
    </source>
</reference>
<dbReference type="PANTHER" id="PTHR44051:SF3">
    <property type="entry name" value="TRANSCRIPTIONAL REGULATOR URE2"/>
    <property type="match status" value="1"/>
</dbReference>
<proteinExistence type="inferred from homology"/>
<evidence type="ECO:0000256" key="2">
    <source>
        <dbReference type="RuleBase" id="RU003494"/>
    </source>
</evidence>
<keyword evidence="6" id="KW-1185">Reference proteome</keyword>
<comment type="caution">
    <text evidence="5">The sequence shown here is derived from an EMBL/GenBank/DDBJ whole genome shotgun (WGS) entry which is preliminary data.</text>
</comment>